<protein>
    <submittedName>
        <fullName evidence="1">Uncharacterized protein</fullName>
    </submittedName>
</protein>
<sequence>MLFVVFLGIAVMCVIALLLVNSGQKVKRKISCPEGNFSVHGTKNRFVVKKGQRFVFVVENGQITSVKDRSASSKWIKYGDL</sequence>
<evidence type="ECO:0000313" key="2">
    <source>
        <dbReference type="Proteomes" id="UP000823918"/>
    </source>
</evidence>
<organism evidence="1 2">
    <name type="scientific">Candidatus Ruthenibacterium merdavium</name>
    <dbReference type="NCBI Taxonomy" id="2838752"/>
    <lineage>
        <taxon>Bacteria</taxon>
        <taxon>Bacillati</taxon>
        <taxon>Bacillota</taxon>
        <taxon>Clostridia</taxon>
        <taxon>Eubacteriales</taxon>
        <taxon>Oscillospiraceae</taxon>
        <taxon>Ruthenibacterium</taxon>
    </lineage>
</organism>
<proteinExistence type="predicted"/>
<dbReference type="EMBL" id="DWWA01000018">
    <property type="protein sequence ID" value="HJC71794.1"/>
    <property type="molecule type" value="Genomic_DNA"/>
</dbReference>
<dbReference type="AlphaFoldDB" id="A0A9D2Q4F7"/>
<gene>
    <name evidence="1" type="ORF">H9698_03230</name>
</gene>
<dbReference type="Proteomes" id="UP000823918">
    <property type="component" value="Unassembled WGS sequence"/>
</dbReference>
<reference evidence="1" key="2">
    <citation type="submission" date="2021-04" db="EMBL/GenBank/DDBJ databases">
        <authorList>
            <person name="Gilroy R."/>
        </authorList>
    </citation>
    <scope>NUCLEOTIDE SEQUENCE</scope>
    <source>
        <strain evidence="1">5933</strain>
    </source>
</reference>
<comment type="caution">
    <text evidence="1">The sequence shown here is derived from an EMBL/GenBank/DDBJ whole genome shotgun (WGS) entry which is preliminary data.</text>
</comment>
<name>A0A9D2Q4F7_9FIRM</name>
<evidence type="ECO:0000313" key="1">
    <source>
        <dbReference type="EMBL" id="HJC71794.1"/>
    </source>
</evidence>
<reference evidence="1" key="1">
    <citation type="journal article" date="2021" name="PeerJ">
        <title>Extensive microbial diversity within the chicken gut microbiome revealed by metagenomics and culture.</title>
        <authorList>
            <person name="Gilroy R."/>
            <person name="Ravi A."/>
            <person name="Getino M."/>
            <person name="Pursley I."/>
            <person name="Horton D.L."/>
            <person name="Alikhan N.F."/>
            <person name="Baker D."/>
            <person name="Gharbi K."/>
            <person name="Hall N."/>
            <person name="Watson M."/>
            <person name="Adriaenssens E.M."/>
            <person name="Foster-Nyarko E."/>
            <person name="Jarju S."/>
            <person name="Secka A."/>
            <person name="Antonio M."/>
            <person name="Oren A."/>
            <person name="Chaudhuri R.R."/>
            <person name="La Ragione R."/>
            <person name="Hildebrand F."/>
            <person name="Pallen M.J."/>
        </authorList>
    </citation>
    <scope>NUCLEOTIDE SEQUENCE</scope>
    <source>
        <strain evidence="1">5933</strain>
    </source>
</reference>
<accession>A0A9D2Q4F7</accession>